<gene>
    <name evidence="4" type="ordered locus">HBHAL_6003</name>
</gene>
<dbReference type="HOGENOM" id="CLU_072584_0_0_9"/>
<dbReference type="RefSeq" id="WP_014645394.1">
    <property type="nucleotide sequence ID" value="NC_017669.1"/>
</dbReference>
<evidence type="ECO:0000313" key="4">
    <source>
        <dbReference type="EMBL" id="CCG47513.1"/>
    </source>
</evidence>
<evidence type="ECO:0000256" key="2">
    <source>
        <dbReference type="SAM" id="MobiDB-lite"/>
    </source>
</evidence>
<dbReference type="InterPro" id="IPR029050">
    <property type="entry name" value="Immunoprotect_excell_Ig-like"/>
</dbReference>
<dbReference type="Gene3D" id="2.60.40.1240">
    <property type="match status" value="1"/>
</dbReference>
<keyword evidence="4" id="KW-0614">Plasmid</keyword>
<feature type="region of interest" description="Disordered" evidence="2">
    <location>
        <begin position="1"/>
        <end position="27"/>
    </location>
</feature>
<feature type="compositionally biased region" description="Low complexity" evidence="2">
    <location>
        <begin position="63"/>
        <end position="90"/>
    </location>
</feature>
<dbReference type="Proteomes" id="UP000007397">
    <property type="component" value="Plasmid PL16"/>
</dbReference>
<keyword evidence="5" id="KW-1185">Reference proteome</keyword>
<sequence length="243" mass="25995">MDKKNQSKQIKKKGESYTMAKEKKKKVKKPFYKKIWVWVLAIIVIGAVATSGGDETASDNSGNDAEATEANADASSSSNESSSNEGSSSEESNEENAEESDEVKTAKIGEPSEVDNVTFTVTDVEETSEIDSGNDFIDNAKTSGKFVLVDVTVKNGKSEALTIDSSYFKLNAGGSEYEPTTSGEVTMALSSEDDFFLTQVNPDLEKTGTIAFEVGGDVEVSEATLKASPGFWGTKATEIQLSE</sequence>
<dbReference type="KEGG" id="hhd:HBHAL_6003"/>
<reference evidence="4 5" key="1">
    <citation type="journal article" date="2013" name="Environ. Microbiol.">
        <title>Chloride and organic osmolytes: a hybrid strategy to cope with elevated salinities by the moderately halophilic, chloride-dependent bacterium Halobacillus halophilus.</title>
        <authorList>
            <person name="Saum S.H."/>
            <person name="Pfeiffer F."/>
            <person name="Palm P."/>
            <person name="Rampp M."/>
            <person name="Schuster S.C."/>
            <person name="Muller V."/>
            <person name="Oesterhelt D."/>
        </authorList>
    </citation>
    <scope>NUCLEOTIDE SEQUENCE [LARGE SCALE GENOMIC DNA]</scope>
    <source>
        <strain evidence="5">ATCC 35676 / DSM 2266 / JCM 20832 / NBRC 102448/ NCIMB 2269</strain>
        <plasmid evidence="5">PL16</plasmid>
    </source>
</reference>
<dbReference type="AlphaFoldDB" id="I0JTP0"/>
<feature type="compositionally biased region" description="Acidic residues" evidence="2">
    <location>
        <begin position="91"/>
        <end position="101"/>
    </location>
</feature>
<accession>I0JTP0</accession>
<proteinExistence type="predicted"/>
<dbReference type="InterPro" id="IPR029051">
    <property type="entry name" value="DUF4352"/>
</dbReference>
<dbReference type="PATRIC" id="fig|866895.3.peg.4216"/>
<evidence type="ECO:0000259" key="3">
    <source>
        <dbReference type="Pfam" id="PF11611"/>
    </source>
</evidence>
<evidence type="ECO:0000313" key="5">
    <source>
        <dbReference type="Proteomes" id="UP000007397"/>
    </source>
</evidence>
<keyword evidence="1" id="KW-0732">Signal</keyword>
<evidence type="ECO:0000256" key="1">
    <source>
        <dbReference type="ARBA" id="ARBA00022729"/>
    </source>
</evidence>
<dbReference type="EMBL" id="HE717024">
    <property type="protein sequence ID" value="CCG47513.1"/>
    <property type="molecule type" value="Genomic_DNA"/>
</dbReference>
<feature type="region of interest" description="Disordered" evidence="2">
    <location>
        <begin position="51"/>
        <end position="117"/>
    </location>
</feature>
<name>I0JTP0_HALH3</name>
<feature type="domain" description="DUF4352" evidence="3">
    <location>
        <begin position="107"/>
        <end position="235"/>
    </location>
</feature>
<protein>
    <recommendedName>
        <fullName evidence="3">DUF4352 domain-containing protein</fullName>
    </recommendedName>
</protein>
<geneLocation type="plasmid" evidence="4 5">
    <name>PL16</name>
</geneLocation>
<organism evidence="4 5">
    <name type="scientific">Halobacillus halophilus (strain ATCC 35676 / DSM 2266 / JCM 20832 / KCTC 3685 / LMG 17431 / NBRC 102448 / NCIMB 2269)</name>
    <name type="common">Sporosarcina halophila</name>
    <dbReference type="NCBI Taxonomy" id="866895"/>
    <lineage>
        <taxon>Bacteria</taxon>
        <taxon>Bacillati</taxon>
        <taxon>Bacillota</taxon>
        <taxon>Bacilli</taxon>
        <taxon>Bacillales</taxon>
        <taxon>Bacillaceae</taxon>
        <taxon>Halobacillus</taxon>
    </lineage>
</organism>
<dbReference type="Pfam" id="PF11611">
    <property type="entry name" value="DUF4352"/>
    <property type="match status" value="1"/>
</dbReference>